<dbReference type="HOGENOM" id="CLU_021669_0_2_1"/>
<protein>
    <recommendedName>
        <fullName evidence="3">thymidylate synthase</fullName>
        <ecNumber evidence="3">2.1.1.45</ecNumber>
    </recommendedName>
</protein>
<dbReference type="NCBIfam" id="TIGR03284">
    <property type="entry name" value="thym_sym"/>
    <property type="match status" value="1"/>
</dbReference>
<dbReference type="GO" id="GO:0005829">
    <property type="term" value="C:cytosol"/>
    <property type="evidence" value="ECO:0007669"/>
    <property type="project" value="TreeGrafter"/>
</dbReference>
<dbReference type="NCBIfam" id="NF002497">
    <property type="entry name" value="PRK01827.1-3"/>
    <property type="match status" value="1"/>
</dbReference>
<comment type="similarity">
    <text evidence="2">Belongs to the thymidylate synthase family.</text>
</comment>
<organism evidence="10">
    <name type="scientific">Nematocida ausubeli (strain ATCC PRA-371 / ERTm2)</name>
    <name type="common">Nematode killer fungus</name>
    <dbReference type="NCBI Taxonomy" id="1913371"/>
    <lineage>
        <taxon>Eukaryota</taxon>
        <taxon>Fungi</taxon>
        <taxon>Fungi incertae sedis</taxon>
        <taxon>Microsporidia</taxon>
        <taxon>Nematocida</taxon>
    </lineage>
</organism>
<feature type="domain" description="Thymidylate synthase/dCMP hydroxymethylase" evidence="9">
    <location>
        <begin position="8"/>
        <end position="291"/>
    </location>
</feature>
<evidence type="ECO:0000313" key="10">
    <source>
        <dbReference type="EMBL" id="EHY66304.1"/>
    </source>
</evidence>
<evidence type="ECO:0000256" key="8">
    <source>
        <dbReference type="PROSITE-ProRule" id="PRU10016"/>
    </source>
</evidence>
<dbReference type="FunFam" id="3.30.572.10:FF:000013">
    <property type="entry name" value="Thymidylate synthase"/>
    <property type="match status" value="1"/>
</dbReference>
<dbReference type="InterPro" id="IPR045097">
    <property type="entry name" value="Thymidate_synth/dCMP_Mease"/>
</dbReference>
<keyword evidence="4" id="KW-0489">Methyltransferase</keyword>
<evidence type="ECO:0000256" key="6">
    <source>
        <dbReference type="ARBA" id="ARBA00022727"/>
    </source>
</evidence>
<dbReference type="EMBL" id="JH604634">
    <property type="protein sequence ID" value="EHY66304.1"/>
    <property type="molecule type" value="Genomic_DNA"/>
</dbReference>
<proteinExistence type="inferred from homology"/>
<gene>
    <name evidence="10" type="ORF">NERG_01000</name>
</gene>
<evidence type="ECO:0000256" key="2">
    <source>
        <dbReference type="ARBA" id="ARBA00009972"/>
    </source>
</evidence>
<evidence type="ECO:0000256" key="1">
    <source>
        <dbReference type="ARBA" id="ARBA00004992"/>
    </source>
</evidence>
<dbReference type="HAMAP" id="MF_00008">
    <property type="entry name" value="Thymidy_synth_bact"/>
    <property type="match status" value="1"/>
</dbReference>
<dbReference type="InterPro" id="IPR000398">
    <property type="entry name" value="Thymidylate_synthase"/>
</dbReference>
<dbReference type="UniPathway" id="UPA00575"/>
<dbReference type="Proteomes" id="UP000005622">
    <property type="component" value="Unassembled WGS sequence"/>
</dbReference>
<comment type="catalytic activity">
    <reaction evidence="7">
        <text>dUMP + (6R)-5,10-methylene-5,6,7,8-tetrahydrofolate = 7,8-dihydrofolate + dTMP</text>
        <dbReference type="Rhea" id="RHEA:12104"/>
        <dbReference type="ChEBI" id="CHEBI:15636"/>
        <dbReference type="ChEBI" id="CHEBI:57451"/>
        <dbReference type="ChEBI" id="CHEBI:63528"/>
        <dbReference type="ChEBI" id="CHEBI:246422"/>
        <dbReference type="EC" id="2.1.1.45"/>
    </reaction>
</comment>
<dbReference type="GO" id="GO:0006231">
    <property type="term" value="P:dTMP biosynthetic process"/>
    <property type="evidence" value="ECO:0007669"/>
    <property type="project" value="InterPro"/>
</dbReference>
<evidence type="ECO:0000256" key="7">
    <source>
        <dbReference type="ARBA" id="ARBA00047344"/>
    </source>
</evidence>
<dbReference type="InterPro" id="IPR023451">
    <property type="entry name" value="Thymidate_synth/dCMP_Mease_dom"/>
</dbReference>
<dbReference type="PRINTS" id="PR00108">
    <property type="entry name" value="THYMDSNTHASE"/>
</dbReference>
<dbReference type="Gene3D" id="3.30.572.10">
    <property type="entry name" value="Thymidylate synthase/dCMP hydroxymethylase domain"/>
    <property type="match status" value="1"/>
</dbReference>
<dbReference type="InterPro" id="IPR020940">
    <property type="entry name" value="Thymidylate_synthase_AS"/>
</dbReference>
<dbReference type="InterPro" id="IPR036926">
    <property type="entry name" value="Thymidate_synth/dCMP_Mease_sf"/>
</dbReference>
<accession>H8ZBQ1</accession>
<dbReference type="GO" id="GO:0032259">
    <property type="term" value="P:methylation"/>
    <property type="evidence" value="ECO:0007669"/>
    <property type="project" value="UniProtKB-KW"/>
</dbReference>
<dbReference type="AlphaFoldDB" id="H8ZBQ1"/>
<dbReference type="EC" id="2.1.1.45" evidence="3"/>
<keyword evidence="5" id="KW-0808">Transferase</keyword>
<evidence type="ECO:0000259" key="9">
    <source>
        <dbReference type="Pfam" id="PF00303"/>
    </source>
</evidence>
<feature type="active site" evidence="8">
    <location>
        <position position="172"/>
    </location>
</feature>
<dbReference type="PANTHER" id="PTHR11548:SF2">
    <property type="entry name" value="THYMIDYLATE SYNTHASE"/>
    <property type="match status" value="1"/>
</dbReference>
<sequence length="292" mass="33431">MEENYEEKQYLQLIQRILKKGAEKMDRTGTGTIAVFGDMSRYSLEGDRFPLLTTKRVPFRIVAEELLFFIRGQTDNKILKSKNVNIWTLNGTEEFLRSRGISRKEDDLGPIYGFQWRHFGAEYGTCNDDYSGKGVDQLKSVIEELKKNPNSRRMVVSAWNPLDLDAMALPPCHVLFQFCVVDGKLNCMLYQRSGDVGLGVPFNIASYALLLKMVSYLTNIPAGEFVHVLSDAHIYLNHVEQLSEQVKRTPYAFPILKIAPAVPRKSIDEFEIEDFVLEEYIHHPPIKMNMSA</sequence>
<dbReference type="PANTHER" id="PTHR11548">
    <property type="entry name" value="THYMIDYLATE SYNTHASE 1"/>
    <property type="match status" value="1"/>
</dbReference>
<dbReference type="GO" id="GO:0004799">
    <property type="term" value="F:thymidylate synthase activity"/>
    <property type="evidence" value="ECO:0007669"/>
    <property type="project" value="UniProtKB-EC"/>
</dbReference>
<dbReference type="SUPFAM" id="SSF55831">
    <property type="entry name" value="Thymidylate synthase/dCMP hydroxymethylase"/>
    <property type="match status" value="1"/>
</dbReference>
<keyword evidence="6" id="KW-0545">Nucleotide biosynthesis</keyword>
<evidence type="ECO:0000256" key="5">
    <source>
        <dbReference type="ARBA" id="ARBA00022679"/>
    </source>
</evidence>
<evidence type="ECO:0000256" key="4">
    <source>
        <dbReference type="ARBA" id="ARBA00022603"/>
    </source>
</evidence>
<dbReference type="GO" id="GO:0006235">
    <property type="term" value="P:dTTP biosynthetic process"/>
    <property type="evidence" value="ECO:0007669"/>
    <property type="project" value="UniProtKB-UniPathway"/>
</dbReference>
<dbReference type="STRING" id="944018.H8ZBQ1"/>
<reference evidence="10" key="1">
    <citation type="submission" date="2011-03" db="EMBL/GenBank/DDBJ databases">
        <title>The Genome Sequence of Nematocida sp1 strain ERTm2.</title>
        <authorList>
            <consortium name="The Broad Institute Genome Sequencing Platform"/>
            <consortium name="The Broad Institute Genome Sequencing Center for Infectious Disease"/>
            <person name="Cuomo C."/>
            <person name="Troemel E."/>
            <person name="Young S.K."/>
            <person name="Zeng Q."/>
            <person name="Gargeya S."/>
            <person name="Fitzgerald M."/>
            <person name="Haas B."/>
            <person name="Abouelleil A."/>
            <person name="Alvarado L."/>
            <person name="Arachchi H.M."/>
            <person name="Berlin A."/>
            <person name="Brown A."/>
            <person name="Chapman S.B."/>
            <person name="Chen Z."/>
            <person name="Dunbar C."/>
            <person name="Freedman E."/>
            <person name="Gearin G."/>
            <person name="Gellesch M."/>
            <person name="Goldberg J."/>
            <person name="Griggs A."/>
            <person name="Gujja S."/>
            <person name="Heilman E.R."/>
            <person name="Heiman D."/>
            <person name="Howarth C."/>
            <person name="Larson L."/>
            <person name="Lui A."/>
            <person name="MacDonald P.J.P."/>
            <person name="Mehta T."/>
            <person name="Montmayeur A."/>
            <person name="Murphy C."/>
            <person name="Neiman D."/>
            <person name="Pearson M."/>
            <person name="Priest M."/>
            <person name="Roberts A."/>
            <person name="Saif S."/>
            <person name="Shea T."/>
            <person name="Shenoy N."/>
            <person name="Sisk P."/>
            <person name="Stolte C."/>
            <person name="Sykes S."/>
            <person name="White J."/>
            <person name="Yandava C."/>
            <person name="Wortman J."/>
            <person name="Nusbaum C."/>
            <person name="Birren B."/>
        </authorList>
    </citation>
    <scope>NUCLEOTIDE SEQUENCE</scope>
    <source>
        <strain evidence="10">ERTm2</strain>
    </source>
</reference>
<dbReference type="Pfam" id="PF00303">
    <property type="entry name" value="Thymidylat_synt"/>
    <property type="match status" value="1"/>
</dbReference>
<dbReference type="CDD" id="cd00351">
    <property type="entry name" value="TS_Pyrimidine_HMase"/>
    <property type="match status" value="1"/>
</dbReference>
<name>H8ZBQ1_NEMA1</name>
<dbReference type="PROSITE" id="PS00091">
    <property type="entry name" value="THYMIDYLATE_SYNTHASE"/>
    <property type="match status" value="1"/>
</dbReference>
<evidence type="ECO:0000256" key="3">
    <source>
        <dbReference type="ARBA" id="ARBA00011947"/>
    </source>
</evidence>
<dbReference type="GO" id="GO:0005739">
    <property type="term" value="C:mitochondrion"/>
    <property type="evidence" value="ECO:0007669"/>
    <property type="project" value="TreeGrafter"/>
</dbReference>
<comment type="pathway">
    <text evidence="1">Pyrimidine metabolism; dTTP biosynthesis.</text>
</comment>